<evidence type="ECO:0008006" key="4">
    <source>
        <dbReference type="Google" id="ProtNLM"/>
    </source>
</evidence>
<evidence type="ECO:0000313" key="2">
    <source>
        <dbReference type="EMBL" id="MBP2179563.1"/>
    </source>
</evidence>
<dbReference type="Proteomes" id="UP000741013">
    <property type="component" value="Unassembled WGS sequence"/>
</dbReference>
<comment type="caution">
    <text evidence="2">The sequence shown here is derived from an EMBL/GenBank/DDBJ whole genome shotgun (WGS) entry which is preliminary data.</text>
</comment>
<sequence length="491" mass="54337">MSPVSRGRKKKPAGGRKKSSAAAAENSAHRRILAEFAALEPTADLLEVEVLGSEAAVWRAGPGEKSVERQLLDLIAHARRHPGPGAANLLATLRVFAVDGQAQSEADAALRELMAAGVEPPPWTDVVGRAQAGACWLCRDRFDEEHLLLCVFERAGEPDHGLLVGIGLGGEIDELELVENPADVLAELRANLVEEDTLERVSGSVARRQLAHAIVRTHTWLPEHAILEGLLISRQRLLGDPPPDIEDPEVDVEAAARRFFAANPDIEDDEEHRELVEWLVEFSRQVEPRWAMHIGPELLVLLADELPEEASPELLEAWIRWRAAERELSEDALDELLEIATGFFEGSDPYLDGVDEDEDVEEVLDRRQFALPEASTMIGDEEVDLDPNDLDDRVLLVLGEHPELHEAVANEELDPGSAELLGTKAMVVHQLWDNDPPEVWAAARALRDQGVDRQHVLERLRTVLLENASPESDGGMELDIENYRRALTRLS</sequence>
<reference evidence="2 3" key="1">
    <citation type="submission" date="2021-03" db="EMBL/GenBank/DDBJ databases">
        <title>Sequencing the genomes of 1000 actinobacteria strains.</title>
        <authorList>
            <person name="Klenk H.-P."/>
        </authorList>
    </citation>
    <scope>NUCLEOTIDE SEQUENCE [LARGE SCALE GENOMIC DNA]</scope>
    <source>
        <strain evidence="2 3">DSM 45510</strain>
    </source>
</reference>
<keyword evidence="3" id="KW-1185">Reference proteome</keyword>
<feature type="region of interest" description="Disordered" evidence="1">
    <location>
        <begin position="1"/>
        <end position="25"/>
    </location>
</feature>
<protein>
    <recommendedName>
        <fullName evidence="4">DUF1841 family protein</fullName>
    </recommendedName>
</protein>
<dbReference type="RefSeq" id="WP_209663267.1">
    <property type="nucleotide sequence ID" value="NZ_JAGGMS010000001.1"/>
</dbReference>
<organism evidence="2 3">
    <name type="scientific">Amycolatopsis magusensis</name>
    <dbReference type="NCBI Taxonomy" id="882444"/>
    <lineage>
        <taxon>Bacteria</taxon>
        <taxon>Bacillati</taxon>
        <taxon>Actinomycetota</taxon>
        <taxon>Actinomycetes</taxon>
        <taxon>Pseudonocardiales</taxon>
        <taxon>Pseudonocardiaceae</taxon>
        <taxon>Amycolatopsis</taxon>
    </lineage>
</organism>
<evidence type="ECO:0000313" key="3">
    <source>
        <dbReference type="Proteomes" id="UP000741013"/>
    </source>
</evidence>
<feature type="compositionally biased region" description="Basic residues" evidence="1">
    <location>
        <begin position="1"/>
        <end position="19"/>
    </location>
</feature>
<evidence type="ECO:0000256" key="1">
    <source>
        <dbReference type="SAM" id="MobiDB-lite"/>
    </source>
</evidence>
<name>A0ABS4PJL9_9PSEU</name>
<gene>
    <name evidence="2" type="ORF">JOM49_001089</name>
</gene>
<proteinExistence type="predicted"/>
<dbReference type="EMBL" id="JAGGMS010000001">
    <property type="protein sequence ID" value="MBP2179563.1"/>
    <property type="molecule type" value="Genomic_DNA"/>
</dbReference>
<accession>A0ABS4PJL9</accession>